<protein>
    <submittedName>
        <fullName evidence="1">NAD dependent epimerase/dehydratase family protein</fullName>
    </submittedName>
</protein>
<evidence type="ECO:0000313" key="2">
    <source>
        <dbReference type="Proteomes" id="UP001497680"/>
    </source>
</evidence>
<sequence length="367" mass="39830">MASASTSFQVLLTGATGYIGGSILTKLLASPSPIPDLTTISCLLRGVDRAEKLTSAYGDRVRPIIYKDIDDIEATVAAAAQHDIVINTTLGFHPASAQALLRGLSQRKAQTGRDVWYIQTSGTSNVADRPFSKAWVEPAGREFDDAKDDIYGYEKDREVREAPYPQRTTELGVVDTGLELGIKTLVIMSPLIFGKGTGLFNVKSIGIPGYARSGLKHGRAVMIADGKTVWDHVHVEDLVDLYVIILSQITEKGGEGVPTGKKGIIFSGNGRHEWREVVQGVAEVLYEEGKVTNPEPESMSLTGAAKVLTLIEGLDFASHEKSIERVYASNARTVSSVGRSLGWKPTRGDDVWKKAIRSDTRAFLEEL</sequence>
<proteinExistence type="predicted"/>
<organism evidence="1 2">
    <name type="scientific">Hypoxylon rubiginosum</name>
    <dbReference type="NCBI Taxonomy" id="110542"/>
    <lineage>
        <taxon>Eukaryota</taxon>
        <taxon>Fungi</taxon>
        <taxon>Dikarya</taxon>
        <taxon>Ascomycota</taxon>
        <taxon>Pezizomycotina</taxon>
        <taxon>Sordariomycetes</taxon>
        <taxon>Xylariomycetidae</taxon>
        <taxon>Xylariales</taxon>
        <taxon>Hypoxylaceae</taxon>
        <taxon>Hypoxylon</taxon>
    </lineage>
</organism>
<dbReference type="EMBL" id="MU394316">
    <property type="protein sequence ID" value="KAI6086335.1"/>
    <property type="molecule type" value="Genomic_DNA"/>
</dbReference>
<name>A0ACC0D1W8_9PEZI</name>
<dbReference type="Proteomes" id="UP001497680">
    <property type="component" value="Unassembled WGS sequence"/>
</dbReference>
<reference evidence="1 2" key="1">
    <citation type="journal article" date="2022" name="New Phytol.">
        <title>Ecological generalism drives hyperdiversity of secondary metabolite gene clusters in xylarialean endophytes.</title>
        <authorList>
            <person name="Franco M.E.E."/>
            <person name="Wisecaver J.H."/>
            <person name="Arnold A.E."/>
            <person name="Ju Y.M."/>
            <person name="Slot J.C."/>
            <person name="Ahrendt S."/>
            <person name="Moore L.P."/>
            <person name="Eastman K.E."/>
            <person name="Scott K."/>
            <person name="Konkel Z."/>
            <person name="Mondo S.J."/>
            <person name="Kuo A."/>
            <person name="Hayes R.D."/>
            <person name="Haridas S."/>
            <person name="Andreopoulos B."/>
            <person name="Riley R."/>
            <person name="LaButti K."/>
            <person name="Pangilinan J."/>
            <person name="Lipzen A."/>
            <person name="Amirebrahimi M."/>
            <person name="Yan J."/>
            <person name="Adam C."/>
            <person name="Keymanesh K."/>
            <person name="Ng V."/>
            <person name="Louie K."/>
            <person name="Northen T."/>
            <person name="Drula E."/>
            <person name="Henrissat B."/>
            <person name="Hsieh H.M."/>
            <person name="Youens-Clark K."/>
            <person name="Lutzoni F."/>
            <person name="Miadlikowska J."/>
            <person name="Eastwood D.C."/>
            <person name="Hamelin R.C."/>
            <person name="Grigoriev I.V."/>
            <person name="U'Ren J.M."/>
        </authorList>
    </citation>
    <scope>NUCLEOTIDE SEQUENCE [LARGE SCALE GENOMIC DNA]</scope>
    <source>
        <strain evidence="1 2">ER1909</strain>
    </source>
</reference>
<gene>
    <name evidence="1" type="ORF">F4821DRAFT_129242</name>
</gene>
<evidence type="ECO:0000313" key="1">
    <source>
        <dbReference type="EMBL" id="KAI6086335.1"/>
    </source>
</evidence>
<accession>A0ACC0D1W8</accession>
<keyword evidence="2" id="KW-1185">Reference proteome</keyword>
<comment type="caution">
    <text evidence="1">The sequence shown here is derived from an EMBL/GenBank/DDBJ whole genome shotgun (WGS) entry which is preliminary data.</text>
</comment>